<proteinExistence type="predicted"/>
<feature type="transmembrane region" description="Helical" evidence="6">
    <location>
        <begin position="143"/>
        <end position="164"/>
    </location>
</feature>
<reference evidence="8" key="1">
    <citation type="submission" date="2020-04" db="EMBL/GenBank/DDBJ databases">
        <title>Genome Assembly and Annotation of Botryosphaeria dothidea sdau 11-99, a Latent Pathogen of Apple Fruit Ring Rot in China.</title>
        <authorList>
            <person name="Yu C."/>
            <person name="Diao Y."/>
            <person name="Lu Q."/>
            <person name="Zhao J."/>
            <person name="Cui S."/>
            <person name="Peng C."/>
            <person name="He B."/>
            <person name="Liu H."/>
        </authorList>
    </citation>
    <scope>NUCLEOTIDE SEQUENCE [LARGE SCALE GENOMIC DNA]</scope>
    <source>
        <strain evidence="8">Sdau11-99</strain>
    </source>
</reference>
<dbReference type="AlphaFoldDB" id="A0A8H4ILZ4"/>
<feature type="domain" description="Major facilitator superfamily (MFS) profile" evidence="7">
    <location>
        <begin position="47"/>
        <end position="463"/>
    </location>
</feature>
<keyword evidence="3 6" id="KW-0812">Transmembrane</keyword>
<feature type="transmembrane region" description="Helical" evidence="6">
    <location>
        <begin position="207"/>
        <end position="227"/>
    </location>
</feature>
<evidence type="ECO:0000256" key="3">
    <source>
        <dbReference type="ARBA" id="ARBA00022692"/>
    </source>
</evidence>
<dbReference type="OrthoDB" id="2962993at2759"/>
<dbReference type="EMBL" id="WWBZ02000062">
    <property type="protein sequence ID" value="KAF4303556.1"/>
    <property type="molecule type" value="Genomic_DNA"/>
</dbReference>
<comment type="caution">
    <text evidence="8">The sequence shown here is derived from an EMBL/GenBank/DDBJ whole genome shotgun (WGS) entry which is preliminary data.</text>
</comment>
<feature type="transmembrane region" description="Helical" evidence="6">
    <location>
        <begin position="347"/>
        <end position="366"/>
    </location>
</feature>
<feature type="transmembrane region" description="Helical" evidence="6">
    <location>
        <begin position="85"/>
        <end position="106"/>
    </location>
</feature>
<feature type="transmembrane region" description="Helical" evidence="6">
    <location>
        <begin position="438"/>
        <end position="459"/>
    </location>
</feature>
<dbReference type="PROSITE" id="PS50850">
    <property type="entry name" value="MFS"/>
    <property type="match status" value="1"/>
</dbReference>
<dbReference type="InterPro" id="IPR011701">
    <property type="entry name" value="MFS"/>
</dbReference>
<organism evidence="8 9">
    <name type="scientific">Botryosphaeria dothidea</name>
    <dbReference type="NCBI Taxonomy" id="55169"/>
    <lineage>
        <taxon>Eukaryota</taxon>
        <taxon>Fungi</taxon>
        <taxon>Dikarya</taxon>
        <taxon>Ascomycota</taxon>
        <taxon>Pezizomycotina</taxon>
        <taxon>Dothideomycetes</taxon>
        <taxon>Dothideomycetes incertae sedis</taxon>
        <taxon>Botryosphaeriales</taxon>
        <taxon>Botryosphaeriaceae</taxon>
        <taxon>Botryosphaeria</taxon>
    </lineage>
</organism>
<dbReference type="GO" id="GO:0022857">
    <property type="term" value="F:transmembrane transporter activity"/>
    <property type="evidence" value="ECO:0007669"/>
    <property type="project" value="InterPro"/>
</dbReference>
<accession>A0A8H4ILZ4</accession>
<dbReference type="Gene3D" id="1.20.1250.20">
    <property type="entry name" value="MFS general substrate transporter like domains"/>
    <property type="match status" value="2"/>
</dbReference>
<dbReference type="Proteomes" id="UP000572817">
    <property type="component" value="Unassembled WGS sequence"/>
</dbReference>
<protein>
    <submittedName>
        <fullName evidence="8">Major facilitator superfamily</fullName>
    </submittedName>
</protein>
<evidence type="ECO:0000256" key="4">
    <source>
        <dbReference type="ARBA" id="ARBA00022989"/>
    </source>
</evidence>
<dbReference type="InterPro" id="IPR036259">
    <property type="entry name" value="MFS_trans_sf"/>
</dbReference>
<evidence type="ECO:0000256" key="1">
    <source>
        <dbReference type="ARBA" id="ARBA00004141"/>
    </source>
</evidence>
<evidence type="ECO:0000313" key="8">
    <source>
        <dbReference type="EMBL" id="KAF4303556.1"/>
    </source>
</evidence>
<feature type="transmembrane region" description="Helical" evidence="6">
    <location>
        <begin position="276"/>
        <end position="296"/>
    </location>
</feature>
<feature type="transmembrane region" description="Helical" evidence="6">
    <location>
        <begin position="406"/>
        <end position="426"/>
    </location>
</feature>
<dbReference type="Pfam" id="PF07690">
    <property type="entry name" value="MFS_1"/>
    <property type="match status" value="1"/>
</dbReference>
<feature type="transmembrane region" description="Helical" evidence="6">
    <location>
        <begin position="372"/>
        <end position="394"/>
    </location>
</feature>
<evidence type="ECO:0000256" key="5">
    <source>
        <dbReference type="ARBA" id="ARBA00023136"/>
    </source>
</evidence>
<feature type="transmembrane region" description="Helical" evidence="6">
    <location>
        <begin position="113"/>
        <end position="131"/>
    </location>
</feature>
<keyword evidence="9" id="KW-1185">Reference proteome</keyword>
<keyword evidence="4 6" id="KW-1133">Transmembrane helix</keyword>
<keyword evidence="2" id="KW-0813">Transport</keyword>
<evidence type="ECO:0000259" key="7">
    <source>
        <dbReference type="PROSITE" id="PS50850"/>
    </source>
</evidence>
<sequence length="493" mass="55106">MSEASPPVDVEKKSEVHLEKFNSTWEDQTAISPELEKRITRKFDKHIVPWLFGLWLLAFIDRSNIGNARIDGLEEDLDLDADKFNIALAIFYVPYILYDVPSNLVLKRLKAGYYLPGLVTIWGLISTFMGFVKSYSGLLAARFFLGLAEGGLLGGMIIYLAMFYRRHQLLYRVGMFYCAAPLSGAFGGLLATGLARIKTDGYNGWPFIFFVEGAITVLFGILTMFFLPHVPAEAKFLTEEERSAAVARMRMDAHGATNTGDVEGEKFNWVWVKRAILNWQTLILSLNFFAIITPIYSFSLFLPTIIKTLGYTSVKAQLLTVPPNIAGFFSVLLVGHFSDKAKVRGPFMIGLALLAIIGYIMQIASARPLTRYGGTFFVACGVFPCSPLVMGWLANNLAPHYVRATGTGFQIMVANMAAFIATFTYLQKDAPRYTTGHAINIGVLCLSLFLSTTNILYCLRENRARATGKRDYRLQEGDEGMLGYRHPEFKYTL</sequence>
<dbReference type="PANTHER" id="PTHR43791:SF5">
    <property type="entry name" value="MAJOR FACILITATOR SUPERFAMILY (MFS) PROFILE DOMAIN-CONTAINING PROTEIN"/>
    <property type="match status" value="1"/>
</dbReference>
<name>A0A8H4ILZ4_9PEZI</name>
<dbReference type="FunFam" id="1.20.1250.20:FF:000068">
    <property type="entry name" value="MFS general substrate transporter"/>
    <property type="match status" value="1"/>
</dbReference>
<keyword evidence="5 6" id="KW-0472">Membrane</keyword>
<feature type="transmembrane region" description="Helical" evidence="6">
    <location>
        <begin position="316"/>
        <end position="335"/>
    </location>
</feature>
<feature type="transmembrane region" description="Helical" evidence="6">
    <location>
        <begin position="176"/>
        <end position="195"/>
    </location>
</feature>
<evidence type="ECO:0000256" key="2">
    <source>
        <dbReference type="ARBA" id="ARBA00022448"/>
    </source>
</evidence>
<gene>
    <name evidence="8" type="ORF">GTA08_BOTSDO09157</name>
</gene>
<dbReference type="InterPro" id="IPR020846">
    <property type="entry name" value="MFS_dom"/>
</dbReference>
<dbReference type="SUPFAM" id="SSF103473">
    <property type="entry name" value="MFS general substrate transporter"/>
    <property type="match status" value="1"/>
</dbReference>
<evidence type="ECO:0000256" key="6">
    <source>
        <dbReference type="SAM" id="Phobius"/>
    </source>
</evidence>
<comment type="subcellular location">
    <subcellularLocation>
        <location evidence="1">Membrane</location>
        <topology evidence="1">Multi-pass membrane protein</topology>
    </subcellularLocation>
</comment>
<dbReference type="GO" id="GO:0016020">
    <property type="term" value="C:membrane"/>
    <property type="evidence" value="ECO:0007669"/>
    <property type="project" value="UniProtKB-SubCell"/>
</dbReference>
<evidence type="ECO:0000313" key="9">
    <source>
        <dbReference type="Proteomes" id="UP000572817"/>
    </source>
</evidence>
<dbReference type="PANTHER" id="PTHR43791">
    <property type="entry name" value="PERMEASE-RELATED"/>
    <property type="match status" value="1"/>
</dbReference>
<dbReference type="FunFam" id="1.20.1250.20:FF:000034">
    <property type="entry name" value="MFS general substrate transporter"/>
    <property type="match status" value="1"/>
</dbReference>